<dbReference type="PROSITE" id="PS51257">
    <property type="entry name" value="PROKAR_LIPOPROTEIN"/>
    <property type="match status" value="1"/>
</dbReference>
<reference evidence="3" key="1">
    <citation type="submission" date="2021-04" db="EMBL/GenBank/DDBJ databases">
        <title>Genome based classification of Actinospica acidithermotolerans sp. nov., an actinobacterium isolated from an Indonesian hot spring.</title>
        <authorList>
            <person name="Kusuma A.B."/>
            <person name="Putra K.E."/>
            <person name="Nafisah S."/>
            <person name="Loh J."/>
            <person name="Nouioui I."/>
            <person name="Goodfellow M."/>
        </authorList>
    </citation>
    <scope>NUCLEOTIDE SEQUENCE</scope>
    <source>
        <strain evidence="3">DSM 45618</strain>
    </source>
</reference>
<comment type="caution">
    <text evidence="3">The sequence shown here is derived from an EMBL/GenBank/DDBJ whole genome shotgun (WGS) entry which is preliminary data.</text>
</comment>
<dbReference type="AlphaFoldDB" id="A0A8J7WN64"/>
<evidence type="ECO:0000313" key="4">
    <source>
        <dbReference type="Proteomes" id="UP000677913"/>
    </source>
</evidence>
<dbReference type="SUPFAM" id="SSF89392">
    <property type="entry name" value="Prokaryotic lipoproteins and lipoprotein localization factors"/>
    <property type="match status" value="1"/>
</dbReference>
<organism evidence="3 4">
    <name type="scientific">Actinocrinis puniceicyclus</name>
    <dbReference type="NCBI Taxonomy" id="977794"/>
    <lineage>
        <taxon>Bacteria</taxon>
        <taxon>Bacillati</taxon>
        <taxon>Actinomycetota</taxon>
        <taxon>Actinomycetes</taxon>
        <taxon>Catenulisporales</taxon>
        <taxon>Actinospicaceae</taxon>
        <taxon>Actinocrinis</taxon>
    </lineage>
</organism>
<accession>A0A8J7WN64</accession>
<gene>
    <name evidence="3" type="ORF">KGA66_20660</name>
</gene>
<keyword evidence="2" id="KW-0732">Signal</keyword>
<keyword evidence="4" id="KW-1185">Reference proteome</keyword>
<proteinExistence type="predicted"/>
<feature type="compositionally biased region" description="Polar residues" evidence="1">
    <location>
        <begin position="280"/>
        <end position="289"/>
    </location>
</feature>
<evidence type="ECO:0000256" key="1">
    <source>
        <dbReference type="SAM" id="MobiDB-lite"/>
    </source>
</evidence>
<sequence length="289" mass="28675">MHKRIGLTAGAAALGLAAIAGCTGSGGSSNTGGSAAGGGGGGGSSAAQLSPAAFIKAALTKASNDKTVRVTGTIDTGAGSGTLSSQEQFDPLAMSMTMHLPSVDMSEILVGNTIYMKMPQFSAMLGGKPWAKIDLSSMGALGSSLQSLLSSAKNIDPAQQLQPLLASGDLHKVGTETVDGVQAVHYAGTVDPATALDGSAAATNLTPAQIAQLKSLMKSSGVTTETIDVWVSSDGLPVRETVSANTSAGATKVDMHLSDWGKPVSISAPPADQVGDISSMMGNLGSSPS</sequence>
<dbReference type="Gene3D" id="2.50.20.20">
    <property type="match status" value="1"/>
</dbReference>
<evidence type="ECO:0000256" key="2">
    <source>
        <dbReference type="SAM" id="SignalP"/>
    </source>
</evidence>
<dbReference type="InterPro" id="IPR029046">
    <property type="entry name" value="LolA/LolB/LppX"/>
</dbReference>
<feature type="chain" id="PRO_5039016723" evidence="2">
    <location>
        <begin position="21"/>
        <end position="289"/>
    </location>
</feature>
<feature type="region of interest" description="Disordered" evidence="1">
    <location>
        <begin position="264"/>
        <end position="289"/>
    </location>
</feature>
<dbReference type="RefSeq" id="WP_211469833.1">
    <property type="nucleotide sequence ID" value="NZ_JAGSXH010000085.1"/>
</dbReference>
<keyword evidence="3" id="KW-0449">Lipoprotein</keyword>
<protein>
    <submittedName>
        <fullName evidence="3">LppX_LprAFG lipoprotein</fullName>
    </submittedName>
</protein>
<dbReference type="EMBL" id="JAGSXH010000085">
    <property type="protein sequence ID" value="MBS2965476.1"/>
    <property type="molecule type" value="Genomic_DNA"/>
</dbReference>
<feature type="signal peptide" evidence="2">
    <location>
        <begin position="1"/>
        <end position="20"/>
    </location>
</feature>
<name>A0A8J7WN64_9ACTN</name>
<dbReference type="Proteomes" id="UP000677913">
    <property type="component" value="Unassembled WGS sequence"/>
</dbReference>
<evidence type="ECO:0000313" key="3">
    <source>
        <dbReference type="EMBL" id="MBS2965476.1"/>
    </source>
</evidence>